<evidence type="ECO:0000313" key="1">
    <source>
        <dbReference type="EMBL" id="BBG95486.1"/>
    </source>
</evidence>
<gene>
    <name evidence="1" type="ORF">Prudu_004046</name>
</gene>
<accession>A0A4Y1QUJ4</accession>
<sequence>MELNMKILLLTNYFKELEMVIPKSFGTEFGTVVSDPFRPKNTLSARDVKLLVKSGILESMLPDSEAAWEFINSLDLGPILGKLETRLFQFTMGWPA</sequence>
<organism evidence="1">
    <name type="scientific">Prunus dulcis</name>
    <name type="common">Almond</name>
    <name type="synonym">Amygdalus dulcis</name>
    <dbReference type="NCBI Taxonomy" id="3755"/>
    <lineage>
        <taxon>Eukaryota</taxon>
        <taxon>Viridiplantae</taxon>
        <taxon>Streptophyta</taxon>
        <taxon>Embryophyta</taxon>
        <taxon>Tracheophyta</taxon>
        <taxon>Spermatophyta</taxon>
        <taxon>Magnoliopsida</taxon>
        <taxon>eudicotyledons</taxon>
        <taxon>Gunneridae</taxon>
        <taxon>Pentapetalae</taxon>
        <taxon>rosids</taxon>
        <taxon>fabids</taxon>
        <taxon>Rosales</taxon>
        <taxon>Rosaceae</taxon>
        <taxon>Amygdaloideae</taxon>
        <taxon>Amygdaleae</taxon>
        <taxon>Prunus</taxon>
    </lineage>
</organism>
<reference evidence="1" key="1">
    <citation type="journal article" date="2019" name="Science">
        <title>Mutation of a bHLH transcription factor allowed almond domestication.</title>
        <authorList>
            <person name="Sanchez-Perez R."/>
            <person name="Pavan S."/>
            <person name="Mazzeo R."/>
            <person name="Moldovan C."/>
            <person name="Aiese Cigliano R."/>
            <person name="Del Cueto J."/>
            <person name="Ricciardi F."/>
            <person name="Lotti C."/>
            <person name="Ricciardi L."/>
            <person name="Dicenta F."/>
            <person name="Lopez-Marques R.L."/>
            <person name="Lindberg Moller B."/>
        </authorList>
    </citation>
    <scope>NUCLEOTIDE SEQUENCE</scope>
</reference>
<name>A0A4Y1QUJ4_PRUDU</name>
<protein>
    <submittedName>
        <fullName evidence="1">Uncharacterized protein</fullName>
    </submittedName>
</protein>
<proteinExistence type="predicted"/>
<dbReference type="EMBL" id="AP019297">
    <property type="protein sequence ID" value="BBG95486.1"/>
    <property type="molecule type" value="Genomic_DNA"/>
</dbReference>
<dbReference type="AlphaFoldDB" id="A0A4Y1QUJ4"/>